<dbReference type="SUPFAM" id="SSF48256">
    <property type="entry name" value="Citrate synthase"/>
    <property type="match status" value="1"/>
</dbReference>
<dbReference type="GO" id="GO:0046912">
    <property type="term" value="F:acyltransferase activity, acyl groups converted into alkyl on transfer"/>
    <property type="evidence" value="ECO:0007669"/>
    <property type="project" value="InterPro"/>
</dbReference>
<name>A0A1B1TE38_9ARCH</name>
<organism evidence="4">
    <name type="scientific">uncultured Poseidoniia archaeon</name>
    <dbReference type="NCBI Taxonomy" id="1697135"/>
    <lineage>
        <taxon>Archaea</taxon>
        <taxon>Methanobacteriati</taxon>
        <taxon>Thermoplasmatota</taxon>
        <taxon>Candidatus Poseidoniia</taxon>
        <taxon>environmental samples</taxon>
    </lineage>
</organism>
<dbReference type="InterPro" id="IPR002020">
    <property type="entry name" value="Citrate_synthase"/>
</dbReference>
<dbReference type="EMBL" id="KP211893">
    <property type="protein sequence ID" value="ANV80560.1"/>
    <property type="molecule type" value="Genomic_DNA"/>
</dbReference>
<dbReference type="PRINTS" id="PR00143">
    <property type="entry name" value="CITRTSNTHASE"/>
</dbReference>
<keyword evidence="2 3" id="KW-0808">Transferase</keyword>
<dbReference type="Gene3D" id="1.10.580.10">
    <property type="entry name" value="Citrate Synthase, domain 1"/>
    <property type="match status" value="1"/>
</dbReference>
<reference evidence="4" key="1">
    <citation type="submission" date="2014-11" db="EMBL/GenBank/DDBJ databases">
        <authorList>
            <person name="Zhu J."/>
            <person name="Qi W."/>
            <person name="Song R."/>
        </authorList>
    </citation>
    <scope>NUCLEOTIDE SEQUENCE</scope>
</reference>
<accession>A0A1B1TE38</accession>
<protein>
    <recommendedName>
        <fullName evidence="3">Citrate synthase</fullName>
    </recommendedName>
</protein>
<dbReference type="Gene3D" id="1.10.230.10">
    <property type="entry name" value="Cytochrome P450-Terp, domain 2"/>
    <property type="match status" value="1"/>
</dbReference>
<evidence type="ECO:0000256" key="2">
    <source>
        <dbReference type="ARBA" id="ARBA00022679"/>
    </source>
</evidence>
<dbReference type="PANTHER" id="PTHR11739">
    <property type="entry name" value="CITRATE SYNTHASE"/>
    <property type="match status" value="1"/>
</dbReference>
<reference evidence="4" key="2">
    <citation type="journal article" date="2015" name="ISME J.">
        <title>A new class of marine Euryarchaeota group II from the Mediterranean deep chlorophyll maximum.</title>
        <authorList>
            <person name="Martin-Cuadrado A.B."/>
            <person name="Garcia-Heredia I."/>
            <person name="Molto A.G."/>
            <person name="Lopez-Ubeda R."/>
            <person name="Kimes N."/>
            <person name="Lopez-Garcia P."/>
            <person name="Moreira D."/>
            <person name="Rodriguez-Valera F."/>
        </authorList>
    </citation>
    <scope>NUCLEOTIDE SEQUENCE</scope>
</reference>
<dbReference type="PROSITE" id="PS00480">
    <property type="entry name" value="CITRATE_SYNTHASE"/>
    <property type="match status" value="1"/>
</dbReference>
<dbReference type="InterPro" id="IPR016143">
    <property type="entry name" value="Citrate_synth-like_sm_a-sub"/>
</dbReference>
<dbReference type="InterPro" id="IPR019810">
    <property type="entry name" value="Citrate_synthase_AS"/>
</dbReference>
<dbReference type="InterPro" id="IPR036969">
    <property type="entry name" value="Citrate_synthase_sf"/>
</dbReference>
<comment type="similarity">
    <text evidence="1 3">Belongs to the citrate synthase family.</text>
</comment>
<dbReference type="InterPro" id="IPR016142">
    <property type="entry name" value="Citrate_synth-like_lrg_a-sub"/>
</dbReference>
<sequence length="394" mass="43651">MLRGINLTDEDVLLELTDKHLNIGLRGVPVGTCRTSFVTPTEGVHYCGYPIRELASFEPEDIVYLLMNKELPNASQSQEIRMDLASRAEIPGDLESVLRTLPKFGHPMDWLSVGIHTLGMFETTDDWKEDALNLIARMPRLMGLIFRIREGRDSDIPDDDVSLSLVDRFINTLGLENVDRKIMNRVISTYLVLHMDHGGGNLSTFTGKAVASGKATVYSSIAGAMNALSGPLHGRANQSCLEFVLKIGTSDTNEVEAFVRAELDAGRPIFGFGHAVLRVEDPRATVQFELGEEICPDDENFKIIRTLREVAPRVLGENPKISNPNANVDIASGALLHHVGLTDPTYYTTFFGWARVAGIGAQIVDERSVFRGGKGVPIYRPKYYAEQQTLRHIE</sequence>
<dbReference type="PANTHER" id="PTHR11739:SF8">
    <property type="entry name" value="CITRATE SYNTHASE, MITOCHONDRIAL"/>
    <property type="match status" value="1"/>
</dbReference>
<evidence type="ECO:0000313" key="4">
    <source>
        <dbReference type="EMBL" id="ANV80560.1"/>
    </source>
</evidence>
<evidence type="ECO:0000256" key="1">
    <source>
        <dbReference type="ARBA" id="ARBA00010566"/>
    </source>
</evidence>
<dbReference type="Pfam" id="PF00285">
    <property type="entry name" value="Citrate_synt"/>
    <property type="match status" value="1"/>
</dbReference>
<evidence type="ECO:0000256" key="3">
    <source>
        <dbReference type="RuleBase" id="RU000441"/>
    </source>
</evidence>
<proteinExistence type="inferred from homology"/>
<dbReference type="GO" id="GO:0005975">
    <property type="term" value="P:carbohydrate metabolic process"/>
    <property type="evidence" value="ECO:0007669"/>
    <property type="project" value="TreeGrafter"/>
</dbReference>
<dbReference type="GO" id="GO:0006099">
    <property type="term" value="P:tricarboxylic acid cycle"/>
    <property type="evidence" value="ECO:0007669"/>
    <property type="project" value="TreeGrafter"/>
</dbReference>
<dbReference type="AlphaFoldDB" id="A0A1B1TE38"/>